<comment type="caution">
    <text evidence="6">The sequence shown here is derived from an EMBL/GenBank/DDBJ whole genome shotgun (WGS) entry which is preliminary data.</text>
</comment>
<protein>
    <submittedName>
        <fullName evidence="6">BASS family bile acid:Na+ symporter</fullName>
    </submittedName>
</protein>
<accession>A0A327ZP69</accession>
<feature type="transmembrane region" description="Helical" evidence="5">
    <location>
        <begin position="166"/>
        <end position="184"/>
    </location>
</feature>
<keyword evidence="4 5" id="KW-0472">Membrane</keyword>
<dbReference type="Gene3D" id="1.20.1530.20">
    <property type="match status" value="1"/>
</dbReference>
<evidence type="ECO:0000313" key="7">
    <source>
        <dbReference type="Proteomes" id="UP000249341"/>
    </source>
</evidence>
<dbReference type="EMBL" id="QLMJ01000001">
    <property type="protein sequence ID" value="RAK43224.1"/>
    <property type="molecule type" value="Genomic_DNA"/>
</dbReference>
<evidence type="ECO:0000256" key="4">
    <source>
        <dbReference type="ARBA" id="ARBA00023136"/>
    </source>
</evidence>
<name>A0A327ZP69_9ACTN</name>
<feature type="transmembrane region" description="Helical" evidence="5">
    <location>
        <begin position="6"/>
        <end position="24"/>
    </location>
</feature>
<dbReference type="AlphaFoldDB" id="A0A327ZP69"/>
<sequence>MILASLPFALGIVMLGLGLGLTVADFTRVGRHPRTVLIAMLCQVILLPVICLGLVLAFRLPAVLAVGLLLVAASPGGPIANLFSHLFGGNVALNVTLTAVNSLLVVVTLPIVVNLATGYFLSGGAAVGLQFGKVVQVFVMVIAPVAIGMLVRALAPRTAQWLSRPVRVLSLLVLISVIGVVLHSQRENLGEYFVEVGPAALVFNLVSLLVGYRVPRLLGVDHASSLAAGFEIGIHNTALAMAVALSPALLNSAEMAIPAVVYGIVMFFTAMGFGWLSSRQSSARNFAARPANR</sequence>
<keyword evidence="3 5" id="KW-1133">Transmembrane helix</keyword>
<dbReference type="InterPro" id="IPR002657">
    <property type="entry name" value="BilAc:Na_symport/Acr3"/>
</dbReference>
<dbReference type="Pfam" id="PF01758">
    <property type="entry name" value="SBF"/>
    <property type="match status" value="1"/>
</dbReference>
<evidence type="ECO:0000256" key="1">
    <source>
        <dbReference type="ARBA" id="ARBA00004141"/>
    </source>
</evidence>
<dbReference type="GO" id="GO:0016020">
    <property type="term" value="C:membrane"/>
    <property type="evidence" value="ECO:0007669"/>
    <property type="project" value="UniProtKB-SubCell"/>
</dbReference>
<dbReference type="InterPro" id="IPR004710">
    <property type="entry name" value="Bilac:Na_transpt"/>
</dbReference>
<evidence type="ECO:0000313" key="6">
    <source>
        <dbReference type="EMBL" id="RAK43224.1"/>
    </source>
</evidence>
<feature type="transmembrane region" description="Helical" evidence="5">
    <location>
        <begin position="36"/>
        <end position="56"/>
    </location>
</feature>
<evidence type="ECO:0000256" key="2">
    <source>
        <dbReference type="ARBA" id="ARBA00022692"/>
    </source>
</evidence>
<comment type="subcellular location">
    <subcellularLocation>
        <location evidence="1">Membrane</location>
        <topology evidence="1">Multi-pass membrane protein</topology>
    </subcellularLocation>
</comment>
<feature type="transmembrane region" description="Helical" evidence="5">
    <location>
        <begin position="134"/>
        <end position="154"/>
    </location>
</feature>
<keyword evidence="7" id="KW-1185">Reference proteome</keyword>
<gene>
    <name evidence="6" type="ORF">B0I29_101354</name>
</gene>
<dbReference type="InterPro" id="IPR038770">
    <property type="entry name" value="Na+/solute_symporter_sf"/>
</dbReference>
<dbReference type="PANTHER" id="PTHR10361">
    <property type="entry name" value="SODIUM-BILE ACID COTRANSPORTER"/>
    <property type="match status" value="1"/>
</dbReference>
<evidence type="ECO:0000256" key="5">
    <source>
        <dbReference type="SAM" id="Phobius"/>
    </source>
</evidence>
<keyword evidence="2 5" id="KW-0812">Transmembrane</keyword>
<dbReference type="RefSeq" id="WP_111647010.1">
    <property type="nucleotide sequence ID" value="NZ_JACHWI010000001.1"/>
</dbReference>
<feature type="transmembrane region" description="Helical" evidence="5">
    <location>
        <begin position="95"/>
        <end position="122"/>
    </location>
</feature>
<feature type="transmembrane region" description="Helical" evidence="5">
    <location>
        <begin position="256"/>
        <end position="276"/>
    </location>
</feature>
<feature type="transmembrane region" description="Helical" evidence="5">
    <location>
        <begin position="226"/>
        <end position="250"/>
    </location>
</feature>
<feature type="transmembrane region" description="Helical" evidence="5">
    <location>
        <begin position="62"/>
        <end position="83"/>
    </location>
</feature>
<dbReference type="Proteomes" id="UP000249341">
    <property type="component" value="Unassembled WGS sequence"/>
</dbReference>
<reference evidence="6 7" key="1">
    <citation type="submission" date="2018-06" db="EMBL/GenBank/DDBJ databases">
        <title>Genomic Encyclopedia of Type Strains, Phase III (KMG-III): the genomes of soil and plant-associated and newly described type strains.</title>
        <authorList>
            <person name="Whitman W."/>
        </authorList>
    </citation>
    <scope>NUCLEOTIDE SEQUENCE [LARGE SCALE GENOMIC DNA]</scope>
    <source>
        <strain evidence="6 7">CGMCC 4.7090</strain>
    </source>
</reference>
<dbReference type="PANTHER" id="PTHR10361:SF24">
    <property type="entry name" value="P3 PROTEIN"/>
    <property type="match status" value="1"/>
</dbReference>
<dbReference type="OrthoDB" id="9806785at2"/>
<feature type="transmembrane region" description="Helical" evidence="5">
    <location>
        <begin position="196"/>
        <end position="214"/>
    </location>
</feature>
<organism evidence="6 7">
    <name type="scientific">Actinoplanes lutulentus</name>
    <dbReference type="NCBI Taxonomy" id="1287878"/>
    <lineage>
        <taxon>Bacteria</taxon>
        <taxon>Bacillati</taxon>
        <taxon>Actinomycetota</taxon>
        <taxon>Actinomycetes</taxon>
        <taxon>Micromonosporales</taxon>
        <taxon>Micromonosporaceae</taxon>
        <taxon>Actinoplanes</taxon>
    </lineage>
</organism>
<proteinExistence type="predicted"/>
<evidence type="ECO:0000256" key="3">
    <source>
        <dbReference type="ARBA" id="ARBA00022989"/>
    </source>
</evidence>